<dbReference type="Pfam" id="PF03692">
    <property type="entry name" value="CxxCxxCC"/>
    <property type="match status" value="1"/>
</dbReference>
<gene>
    <name evidence="2" type="ORF">ENP23_03445</name>
</gene>
<protein>
    <submittedName>
        <fullName evidence="2">YkgJ family cysteine cluster protein</fullName>
    </submittedName>
</protein>
<feature type="compositionally biased region" description="Basic and acidic residues" evidence="1">
    <location>
        <begin position="1"/>
        <end position="15"/>
    </location>
</feature>
<organism evidence="2">
    <name type="scientific">Pseudomonas graminis</name>
    <dbReference type="NCBI Taxonomy" id="158627"/>
    <lineage>
        <taxon>Bacteria</taxon>
        <taxon>Pseudomonadati</taxon>
        <taxon>Pseudomonadota</taxon>
        <taxon>Gammaproteobacteria</taxon>
        <taxon>Pseudomonadales</taxon>
        <taxon>Pseudomonadaceae</taxon>
        <taxon>Pseudomonas</taxon>
    </lineage>
</organism>
<dbReference type="InterPro" id="IPR005358">
    <property type="entry name" value="Puta_zinc/iron-chelating_dom"/>
</dbReference>
<dbReference type="EMBL" id="DSIN01000011">
    <property type="protein sequence ID" value="HEF24809.1"/>
    <property type="molecule type" value="Genomic_DNA"/>
</dbReference>
<feature type="region of interest" description="Disordered" evidence="1">
    <location>
        <begin position="1"/>
        <end position="24"/>
    </location>
</feature>
<dbReference type="AlphaFoldDB" id="A0A7C1WPY3"/>
<reference evidence="2" key="1">
    <citation type="journal article" date="2020" name="mSystems">
        <title>Genome- and Community-Level Interaction Insights into Carbon Utilization and Element Cycling Functions of Hydrothermarchaeota in Hydrothermal Sediment.</title>
        <authorList>
            <person name="Zhou Z."/>
            <person name="Liu Y."/>
            <person name="Xu W."/>
            <person name="Pan J."/>
            <person name="Luo Z.H."/>
            <person name="Li M."/>
        </authorList>
    </citation>
    <scope>NUCLEOTIDE SEQUENCE [LARGE SCALE GENOMIC DNA]</scope>
    <source>
        <strain evidence="2">SpSt-200</strain>
    </source>
</reference>
<comment type="caution">
    <text evidence="2">The sequence shown here is derived from an EMBL/GenBank/DDBJ whole genome shotgun (WGS) entry which is preliminary data.</text>
</comment>
<accession>A0A7C1WPY3</accession>
<proteinExistence type="predicted"/>
<name>A0A7C1WPY3_9PSED</name>
<evidence type="ECO:0000313" key="2">
    <source>
        <dbReference type="EMBL" id="HEF24809.1"/>
    </source>
</evidence>
<sequence length="272" mass="29430">MIHRSTNRDAGHMDINESEAPSTAHGLAVDPDVQFECVGCGECCRGRFVPLTLAEAVTWLKRGHSVGILLEAFDESLWPVDSPEYAYNAGRSAPVSGGSGTLRVTVILAANAIPECPNLQKDGLCSVYLERPMVCRIYPMEISPFIELKPQAKDCPPESWQQGSLLASDQGLAMLVQQSSQTDREDAHDKVALCESLGLTVAGWKGNGLVIHQPSVETVLAACERSEVNPSPAAQPWQIKAEDPALRAYLHAQSLPLADSPSDAYIFHPMAR</sequence>
<evidence type="ECO:0000256" key="1">
    <source>
        <dbReference type="SAM" id="MobiDB-lite"/>
    </source>
</evidence>